<reference evidence="12 13" key="1">
    <citation type="journal article" date="2014" name="Genome Biol. Evol.">
        <title>The secreted proteins of Achlya hypogyna and Thraustotheca clavata identify the ancestral oomycete secretome and reveal gene acquisitions by horizontal gene transfer.</title>
        <authorList>
            <person name="Misner I."/>
            <person name="Blouin N."/>
            <person name="Leonard G."/>
            <person name="Richards T.A."/>
            <person name="Lane C.E."/>
        </authorList>
    </citation>
    <scope>NUCLEOTIDE SEQUENCE [LARGE SCALE GENOMIC DNA]</scope>
    <source>
        <strain evidence="12 13">ATCC 48635</strain>
    </source>
</reference>
<feature type="domain" description="Transcription factor DP C-terminal" evidence="10">
    <location>
        <begin position="274"/>
        <end position="399"/>
    </location>
</feature>
<dbReference type="Pfam" id="PF02319">
    <property type="entry name" value="WHD_E2F_TDP"/>
    <property type="match status" value="1"/>
</dbReference>
<dbReference type="SMART" id="SM01138">
    <property type="entry name" value="DP"/>
    <property type="match status" value="1"/>
</dbReference>
<evidence type="ECO:0000259" key="11">
    <source>
        <dbReference type="SMART" id="SM01372"/>
    </source>
</evidence>
<feature type="region of interest" description="Disordered" evidence="9">
    <location>
        <begin position="1"/>
        <end position="106"/>
    </location>
</feature>
<evidence type="ECO:0000256" key="8">
    <source>
        <dbReference type="SAM" id="Coils"/>
    </source>
</evidence>
<evidence type="ECO:0000256" key="4">
    <source>
        <dbReference type="ARBA" id="ARBA00023125"/>
    </source>
</evidence>
<dbReference type="PANTHER" id="PTHR12548">
    <property type="entry name" value="TRANSCRIPTION FACTOR DP"/>
    <property type="match status" value="1"/>
</dbReference>
<comment type="similarity">
    <text evidence="2 7">Belongs to the E2F/DP family.</text>
</comment>
<organism evidence="12 13">
    <name type="scientific">Achlya hypogyna</name>
    <name type="common">Oomycete</name>
    <name type="synonym">Protoachlya hypogyna</name>
    <dbReference type="NCBI Taxonomy" id="1202772"/>
    <lineage>
        <taxon>Eukaryota</taxon>
        <taxon>Sar</taxon>
        <taxon>Stramenopiles</taxon>
        <taxon>Oomycota</taxon>
        <taxon>Saprolegniomycetes</taxon>
        <taxon>Saprolegniales</taxon>
        <taxon>Achlyaceae</taxon>
        <taxon>Achlya</taxon>
    </lineage>
</organism>
<dbReference type="GO" id="GO:0005667">
    <property type="term" value="C:transcription regulator complex"/>
    <property type="evidence" value="ECO:0007669"/>
    <property type="project" value="InterPro"/>
</dbReference>
<dbReference type="InterPro" id="IPR036388">
    <property type="entry name" value="WH-like_DNA-bd_sf"/>
</dbReference>
<dbReference type="Pfam" id="PF08781">
    <property type="entry name" value="DP"/>
    <property type="match status" value="1"/>
</dbReference>
<feature type="domain" description="E2F/DP family winged-helix DNA-binding" evidence="11">
    <location>
        <begin position="189"/>
        <end position="267"/>
    </location>
</feature>
<gene>
    <name evidence="12" type="ORF">ACHHYP_16934</name>
</gene>
<comment type="caution">
    <text evidence="12">The sequence shown here is derived from an EMBL/GenBank/DDBJ whole genome shotgun (WGS) entry which is preliminary data.</text>
</comment>
<proteinExistence type="inferred from homology"/>
<dbReference type="EMBL" id="JNBR01000153">
    <property type="protein sequence ID" value="OQR96169.1"/>
    <property type="molecule type" value="Genomic_DNA"/>
</dbReference>
<evidence type="ECO:0000313" key="13">
    <source>
        <dbReference type="Proteomes" id="UP000243579"/>
    </source>
</evidence>
<evidence type="ECO:0000256" key="3">
    <source>
        <dbReference type="ARBA" id="ARBA00023015"/>
    </source>
</evidence>
<dbReference type="FunFam" id="1.10.10.10:FF:000047">
    <property type="entry name" value="Transcription factor"/>
    <property type="match status" value="1"/>
</dbReference>
<dbReference type="OrthoDB" id="552115at2759"/>
<accession>A0A1V9ZDW0</accession>
<dbReference type="Proteomes" id="UP000243579">
    <property type="component" value="Unassembled WGS sequence"/>
</dbReference>
<dbReference type="InterPro" id="IPR038168">
    <property type="entry name" value="TF_DP_C_sf"/>
</dbReference>
<keyword evidence="5 7" id="KW-0804">Transcription</keyword>
<evidence type="ECO:0000256" key="1">
    <source>
        <dbReference type="ARBA" id="ARBA00004123"/>
    </source>
</evidence>
<protein>
    <submittedName>
        <fullName evidence="12">Transcription factor Dp-1</fullName>
    </submittedName>
</protein>
<evidence type="ECO:0000256" key="7">
    <source>
        <dbReference type="RuleBase" id="RU003796"/>
    </source>
</evidence>
<feature type="region of interest" description="Disordered" evidence="9">
    <location>
        <begin position="149"/>
        <end position="193"/>
    </location>
</feature>
<feature type="compositionally biased region" description="Acidic residues" evidence="9">
    <location>
        <begin position="60"/>
        <end position="75"/>
    </location>
</feature>
<dbReference type="Gene3D" id="1.20.140.80">
    <property type="entry name" value="Transcription factor DP"/>
    <property type="match status" value="1"/>
</dbReference>
<evidence type="ECO:0000256" key="9">
    <source>
        <dbReference type="SAM" id="MobiDB-lite"/>
    </source>
</evidence>
<keyword evidence="4 7" id="KW-0238">DNA-binding</keyword>
<evidence type="ECO:0000256" key="6">
    <source>
        <dbReference type="ARBA" id="ARBA00023242"/>
    </source>
</evidence>
<evidence type="ECO:0000259" key="10">
    <source>
        <dbReference type="SMART" id="SM01138"/>
    </source>
</evidence>
<feature type="coiled-coil region" evidence="8">
    <location>
        <begin position="280"/>
        <end position="310"/>
    </location>
</feature>
<feature type="compositionally biased region" description="Polar residues" evidence="9">
    <location>
        <begin position="81"/>
        <end position="104"/>
    </location>
</feature>
<evidence type="ECO:0000313" key="12">
    <source>
        <dbReference type="EMBL" id="OQR96169.1"/>
    </source>
</evidence>
<dbReference type="SMART" id="SM01372">
    <property type="entry name" value="E2F_TDP"/>
    <property type="match status" value="1"/>
</dbReference>
<keyword evidence="8" id="KW-0175">Coiled coil</keyword>
<dbReference type="CDD" id="cd14458">
    <property type="entry name" value="DP_DD"/>
    <property type="match status" value="1"/>
</dbReference>
<dbReference type="GO" id="GO:0051726">
    <property type="term" value="P:regulation of cell cycle"/>
    <property type="evidence" value="ECO:0007669"/>
    <property type="project" value="InterPro"/>
</dbReference>
<dbReference type="STRING" id="1202772.A0A1V9ZDW0"/>
<dbReference type="InterPro" id="IPR015648">
    <property type="entry name" value="Transcrpt_fac_DP"/>
</dbReference>
<dbReference type="Gene3D" id="1.10.10.10">
    <property type="entry name" value="Winged helix-like DNA-binding domain superfamily/Winged helix DNA-binding domain"/>
    <property type="match status" value="1"/>
</dbReference>
<dbReference type="GO" id="GO:0005634">
    <property type="term" value="C:nucleus"/>
    <property type="evidence" value="ECO:0007669"/>
    <property type="project" value="UniProtKB-SubCell"/>
</dbReference>
<comment type="subcellular location">
    <subcellularLocation>
        <location evidence="1 7">Nucleus</location>
    </subcellularLocation>
</comment>
<dbReference type="InterPro" id="IPR037241">
    <property type="entry name" value="E2F-DP_heterodim"/>
</dbReference>
<dbReference type="GO" id="GO:0000981">
    <property type="term" value="F:DNA-binding transcription factor activity, RNA polymerase II-specific"/>
    <property type="evidence" value="ECO:0007669"/>
    <property type="project" value="TreeGrafter"/>
</dbReference>
<dbReference type="InterPro" id="IPR003316">
    <property type="entry name" value="E2F_WHTH_DNA-bd_dom"/>
</dbReference>
<keyword evidence="6 7" id="KW-0539">Nucleus</keyword>
<keyword evidence="13" id="KW-1185">Reference proteome</keyword>
<dbReference type="SUPFAM" id="SSF144074">
    <property type="entry name" value="E2F-DP heterodimerization region"/>
    <property type="match status" value="1"/>
</dbReference>
<sequence>MAPGRPKKAAEVTERYVSTPAVDKTRKASAAAKPSLQVAMPVPLAKTSRGTKRELKQLVQDDDNDDEDDGNENGEVESKSENVSPVSAASTPAFGSNPPATTPRSLHDDFINLMKVQGLEKMATDAGLLKDGQFRDLKREWDSMNQSFMPVKATEPPPVAIPTSSFPTPSAPKKKKTPRGSATAGASEKGSKGLRHFSMKVCQKVEEKHVTSYNEVADELVHEFVTMRPSDSVYDEKNIRRRVYDALNVLMAMDIISKEKKEIRWRGLPSNAKQDLEILTMEKAQRLKSIEQKKQQLQELLLQQIALKNLVRRNAAEAVTAPALSHITLPFILVNTCKDTVIQCEMSEDRQDIFFNFSGPFEINDDSEILKRMELHKASAADIKDLVPEKLLRYLPPEHIA</sequence>
<name>A0A1V9ZDW0_ACHHY</name>
<dbReference type="PANTHER" id="PTHR12548:SF9">
    <property type="entry name" value="TRANSCRIPTION FACTOR DP"/>
    <property type="match status" value="1"/>
</dbReference>
<dbReference type="InterPro" id="IPR014889">
    <property type="entry name" value="Transc_factor_DP_C"/>
</dbReference>
<dbReference type="GO" id="GO:0000977">
    <property type="term" value="F:RNA polymerase II transcription regulatory region sequence-specific DNA binding"/>
    <property type="evidence" value="ECO:0007669"/>
    <property type="project" value="TreeGrafter"/>
</dbReference>
<dbReference type="SUPFAM" id="SSF46785">
    <property type="entry name" value="Winged helix' DNA-binding domain"/>
    <property type="match status" value="1"/>
</dbReference>
<dbReference type="AlphaFoldDB" id="A0A1V9ZDW0"/>
<keyword evidence="3 7" id="KW-0805">Transcription regulation</keyword>
<evidence type="ECO:0000256" key="5">
    <source>
        <dbReference type="ARBA" id="ARBA00023163"/>
    </source>
</evidence>
<evidence type="ECO:0000256" key="2">
    <source>
        <dbReference type="ARBA" id="ARBA00010940"/>
    </source>
</evidence>
<dbReference type="InterPro" id="IPR036390">
    <property type="entry name" value="WH_DNA-bd_sf"/>
</dbReference>